<accession>A0A2P6M5I4</accession>
<evidence type="ECO:0000313" key="2">
    <source>
        <dbReference type="Proteomes" id="UP000241736"/>
    </source>
</evidence>
<organism evidence="1 2">
    <name type="scientific">Arenimonas caeni</name>
    <dbReference type="NCBI Taxonomy" id="2058085"/>
    <lineage>
        <taxon>Bacteria</taxon>
        <taxon>Pseudomonadati</taxon>
        <taxon>Pseudomonadota</taxon>
        <taxon>Gammaproteobacteria</taxon>
        <taxon>Lysobacterales</taxon>
        <taxon>Lysobacteraceae</taxon>
        <taxon>Arenimonas</taxon>
    </lineage>
</organism>
<proteinExistence type="predicted"/>
<gene>
    <name evidence="1" type="ORF">C6N40_13650</name>
</gene>
<protein>
    <submittedName>
        <fullName evidence="1">mRNA interferase</fullName>
    </submittedName>
</protein>
<dbReference type="RefSeq" id="WP_106991579.1">
    <property type="nucleotide sequence ID" value="NZ_KZ679109.1"/>
</dbReference>
<dbReference type="OrthoDB" id="6699594at2"/>
<evidence type="ECO:0000313" key="1">
    <source>
        <dbReference type="EMBL" id="PRH81246.1"/>
    </source>
</evidence>
<keyword evidence="2" id="KW-1185">Reference proteome</keyword>
<dbReference type="Proteomes" id="UP000241736">
    <property type="component" value="Unassembled WGS sequence"/>
</dbReference>
<dbReference type="EMBL" id="PVLF01000035">
    <property type="protein sequence ID" value="PRH81246.1"/>
    <property type="molecule type" value="Genomic_DNA"/>
</dbReference>
<comment type="caution">
    <text evidence="1">The sequence shown here is derived from an EMBL/GenBank/DDBJ whole genome shotgun (WGS) entry which is preliminary data.</text>
</comment>
<sequence length="56" mass="6323">MNTAGFKRDLAARGASFEEGKKHTKVYFKGKQTIIPRHREIPDNLAKAILKQLGIE</sequence>
<dbReference type="Gene3D" id="3.30.920.30">
    <property type="entry name" value="Hypothetical protein"/>
    <property type="match status" value="1"/>
</dbReference>
<dbReference type="AlphaFoldDB" id="A0A2P6M5I4"/>
<dbReference type="InterPro" id="IPR038570">
    <property type="entry name" value="HicA_sf"/>
</dbReference>
<name>A0A2P6M5I4_9GAMM</name>
<reference evidence="1 2" key="1">
    <citation type="submission" date="2018-03" db="EMBL/GenBank/DDBJ databases">
        <title>Arenimonas caeni sp. nov., isolated from activated sludge.</title>
        <authorList>
            <person name="Liu H."/>
        </authorList>
    </citation>
    <scope>NUCLEOTIDE SEQUENCE [LARGE SCALE GENOMIC DNA]</scope>
    <source>
        <strain evidence="2">z29</strain>
    </source>
</reference>